<reference evidence="1" key="1">
    <citation type="journal article" date="2022" name="Int. J. Mol. Sci.">
        <title>Draft Genome of Tanacetum Coccineum: Genomic Comparison of Closely Related Tanacetum-Family Plants.</title>
        <authorList>
            <person name="Yamashiro T."/>
            <person name="Shiraishi A."/>
            <person name="Nakayama K."/>
            <person name="Satake H."/>
        </authorList>
    </citation>
    <scope>NUCLEOTIDE SEQUENCE</scope>
</reference>
<reference evidence="1" key="2">
    <citation type="submission" date="2022-01" db="EMBL/GenBank/DDBJ databases">
        <authorList>
            <person name="Yamashiro T."/>
            <person name="Shiraishi A."/>
            <person name="Satake H."/>
            <person name="Nakayama K."/>
        </authorList>
    </citation>
    <scope>NUCLEOTIDE SEQUENCE</scope>
</reference>
<dbReference type="Proteomes" id="UP001151760">
    <property type="component" value="Unassembled WGS sequence"/>
</dbReference>
<evidence type="ECO:0000313" key="1">
    <source>
        <dbReference type="EMBL" id="GJT57690.1"/>
    </source>
</evidence>
<evidence type="ECO:0000313" key="2">
    <source>
        <dbReference type="Proteomes" id="UP001151760"/>
    </source>
</evidence>
<comment type="caution">
    <text evidence="1">The sequence shown here is derived from an EMBL/GenBank/DDBJ whole genome shotgun (WGS) entry which is preliminary data.</text>
</comment>
<accession>A0ABQ5F4A3</accession>
<dbReference type="EMBL" id="BQNB010016953">
    <property type="protein sequence ID" value="GJT57690.1"/>
    <property type="molecule type" value="Genomic_DNA"/>
</dbReference>
<sequence>MALPPRDQRHQYLRFMGLDYTDANITDFEERLELMDKGLSGRMLKEYMDAQRQEAVLDLDTTGALQFQLGGVRRRMSLRGFILGMGLHTAEEIKDFLGTTPSYTSIRDPMLRLYHWLFACSIAGRSQAPEKDLAAKKSTKLVKYRSSGILCVL</sequence>
<organism evidence="1 2">
    <name type="scientific">Tanacetum coccineum</name>
    <dbReference type="NCBI Taxonomy" id="301880"/>
    <lineage>
        <taxon>Eukaryota</taxon>
        <taxon>Viridiplantae</taxon>
        <taxon>Streptophyta</taxon>
        <taxon>Embryophyta</taxon>
        <taxon>Tracheophyta</taxon>
        <taxon>Spermatophyta</taxon>
        <taxon>Magnoliopsida</taxon>
        <taxon>eudicotyledons</taxon>
        <taxon>Gunneridae</taxon>
        <taxon>Pentapetalae</taxon>
        <taxon>asterids</taxon>
        <taxon>campanulids</taxon>
        <taxon>Asterales</taxon>
        <taxon>Asteraceae</taxon>
        <taxon>Asteroideae</taxon>
        <taxon>Anthemideae</taxon>
        <taxon>Anthemidinae</taxon>
        <taxon>Tanacetum</taxon>
    </lineage>
</organism>
<gene>
    <name evidence="1" type="ORF">Tco_0992744</name>
</gene>
<keyword evidence="2" id="KW-1185">Reference proteome</keyword>
<protein>
    <submittedName>
        <fullName evidence="1">Uncharacterized protein</fullName>
    </submittedName>
</protein>
<proteinExistence type="predicted"/>
<name>A0ABQ5F4A3_9ASTR</name>